<sequence>MPGYIHCNLRVLMAERGLDIQNVKYQTTLSRTTISSLINNNSAGIRFDTMLELCTLLKCTPGELFSVRERGDVNRD</sequence>
<dbReference type="PANTHER" id="PTHR37301:SF1">
    <property type="entry name" value="DNA-BINDING PROTEIN"/>
    <property type="match status" value="1"/>
</dbReference>
<protein>
    <submittedName>
        <fullName evidence="2">Helix-turn-helix transcriptional regulator</fullName>
    </submittedName>
</protein>
<dbReference type="GO" id="GO:0003677">
    <property type="term" value="F:DNA binding"/>
    <property type="evidence" value="ECO:0007669"/>
    <property type="project" value="InterPro"/>
</dbReference>
<keyword evidence="3" id="KW-1185">Reference proteome</keyword>
<accession>A0AAW9NNR1</accession>
<evidence type="ECO:0000313" key="2">
    <source>
        <dbReference type="EMBL" id="MEC1177635.1"/>
    </source>
</evidence>
<dbReference type="Proteomes" id="UP001344888">
    <property type="component" value="Unassembled WGS sequence"/>
</dbReference>
<dbReference type="PROSITE" id="PS50943">
    <property type="entry name" value="HTH_CROC1"/>
    <property type="match status" value="1"/>
</dbReference>
<proteinExistence type="predicted"/>
<name>A0AAW9NNR1_9BACL</name>
<dbReference type="Gene3D" id="1.10.260.40">
    <property type="entry name" value="lambda repressor-like DNA-binding domains"/>
    <property type="match status" value="1"/>
</dbReference>
<dbReference type="SUPFAM" id="SSF47413">
    <property type="entry name" value="lambda repressor-like DNA-binding domains"/>
    <property type="match status" value="1"/>
</dbReference>
<organism evidence="2 3">
    <name type="scientific">Metasolibacillus meyeri</name>
    <dbReference type="NCBI Taxonomy" id="1071052"/>
    <lineage>
        <taxon>Bacteria</taxon>
        <taxon>Bacillati</taxon>
        <taxon>Bacillota</taxon>
        <taxon>Bacilli</taxon>
        <taxon>Bacillales</taxon>
        <taxon>Caryophanaceae</taxon>
        <taxon>Metasolibacillus</taxon>
    </lineage>
</organism>
<comment type="caution">
    <text evidence="2">The sequence shown here is derived from an EMBL/GenBank/DDBJ whole genome shotgun (WGS) entry which is preliminary data.</text>
</comment>
<dbReference type="Pfam" id="PF13443">
    <property type="entry name" value="HTH_26"/>
    <property type="match status" value="1"/>
</dbReference>
<evidence type="ECO:0000259" key="1">
    <source>
        <dbReference type="PROSITE" id="PS50943"/>
    </source>
</evidence>
<gene>
    <name evidence="2" type="ORF">P9B03_03990</name>
</gene>
<dbReference type="PANTHER" id="PTHR37301">
    <property type="entry name" value="DNA-BINDING PROTEIN-RELATED"/>
    <property type="match status" value="1"/>
</dbReference>
<dbReference type="AlphaFoldDB" id="A0AAW9NNR1"/>
<evidence type="ECO:0000313" key="3">
    <source>
        <dbReference type="Proteomes" id="UP001344888"/>
    </source>
</evidence>
<dbReference type="RefSeq" id="WP_326122066.1">
    <property type="nucleotide sequence ID" value="NZ_JARSFG010000005.1"/>
</dbReference>
<reference evidence="2 3" key="1">
    <citation type="submission" date="2023-03" db="EMBL/GenBank/DDBJ databases">
        <title>Bacillus Genome Sequencing.</title>
        <authorList>
            <person name="Dunlap C."/>
        </authorList>
    </citation>
    <scope>NUCLEOTIDE SEQUENCE [LARGE SCALE GENOMIC DNA]</scope>
    <source>
        <strain evidence="2 3">B-59205</strain>
    </source>
</reference>
<dbReference type="InterPro" id="IPR010982">
    <property type="entry name" value="Lambda_DNA-bd_dom_sf"/>
</dbReference>
<dbReference type="EMBL" id="JARSFG010000005">
    <property type="protein sequence ID" value="MEC1177635.1"/>
    <property type="molecule type" value="Genomic_DNA"/>
</dbReference>
<feature type="domain" description="HTH cro/C1-type" evidence="1">
    <location>
        <begin position="29"/>
        <end position="64"/>
    </location>
</feature>
<dbReference type="InterPro" id="IPR001387">
    <property type="entry name" value="Cro/C1-type_HTH"/>
</dbReference>